<sequence>MAGRKYTEAQARAMVKDELLWRKPIKFPRPGGRYYGDSDSENGTAASVEESNSNIKIEVREDRPCYLLTILPVEIRRMIYRILFARPTAIVPGPNRYKCSNGWCDKPVVPIYSYQWNDRRQNGHEGWGLPKYDSSYGGLQIAWSTKPSTEQARCIEAGTFSTNSMKSEQNLPGTTYNEARRRKCHSVMYGEYTFFFDTRGQDPYTHHRGVHAHGAFDRPPHQVPGLPRADGSISQHNTDRAIAHMIDKDAWHLPFKSRDPLEKFFRHISRENASAIHKNVCPNLRKLTLHTGYNNSLWDNDVDGEMGLSDEERVDRIARQVVNMLPSLQELQLGNYHFVPSGETIVEEWGHSLRWGQVVQTRHRQHADRLAAEERRKKNAAAMKKLHQYIWKEDKTTHGRGERSGHVQVSEKKPAAASLRPDASASLIDQAMANAGLEGAAEDNDGEGKAAARPSFRKGKKSKRAGQKKSED</sequence>
<proteinExistence type="predicted"/>
<organism evidence="2 3">
    <name type="scientific">Cadophora malorum</name>
    <dbReference type="NCBI Taxonomy" id="108018"/>
    <lineage>
        <taxon>Eukaryota</taxon>
        <taxon>Fungi</taxon>
        <taxon>Dikarya</taxon>
        <taxon>Ascomycota</taxon>
        <taxon>Pezizomycotina</taxon>
        <taxon>Leotiomycetes</taxon>
        <taxon>Helotiales</taxon>
        <taxon>Ploettnerulaceae</taxon>
        <taxon>Cadophora</taxon>
    </lineage>
</organism>
<protein>
    <submittedName>
        <fullName evidence="2">Uncharacterized protein</fullName>
    </submittedName>
</protein>
<dbReference type="Proteomes" id="UP000664132">
    <property type="component" value="Unassembled WGS sequence"/>
</dbReference>
<evidence type="ECO:0000313" key="3">
    <source>
        <dbReference type="Proteomes" id="UP000664132"/>
    </source>
</evidence>
<evidence type="ECO:0000313" key="2">
    <source>
        <dbReference type="EMBL" id="KAG4421290.1"/>
    </source>
</evidence>
<feature type="region of interest" description="Disordered" evidence="1">
    <location>
        <begin position="438"/>
        <end position="472"/>
    </location>
</feature>
<reference evidence="2" key="1">
    <citation type="submission" date="2021-02" db="EMBL/GenBank/DDBJ databases">
        <title>Genome sequence Cadophora malorum strain M34.</title>
        <authorList>
            <person name="Stefanovic E."/>
            <person name="Vu D."/>
            <person name="Scully C."/>
            <person name="Dijksterhuis J."/>
            <person name="Roader J."/>
            <person name="Houbraken J."/>
        </authorList>
    </citation>
    <scope>NUCLEOTIDE SEQUENCE</scope>
    <source>
        <strain evidence="2">M34</strain>
    </source>
</reference>
<evidence type="ECO:0000256" key="1">
    <source>
        <dbReference type="SAM" id="MobiDB-lite"/>
    </source>
</evidence>
<feature type="region of interest" description="Disordered" evidence="1">
    <location>
        <begin position="388"/>
        <end position="424"/>
    </location>
</feature>
<comment type="caution">
    <text evidence="2">The sequence shown here is derived from an EMBL/GenBank/DDBJ whole genome shotgun (WGS) entry which is preliminary data.</text>
</comment>
<feature type="compositionally biased region" description="Basic residues" evidence="1">
    <location>
        <begin position="455"/>
        <end position="472"/>
    </location>
</feature>
<gene>
    <name evidence="2" type="ORF">IFR04_005592</name>
</gene>
<dbReference type="EMBL" id="JAFJYH010000068">
    <property type="protein sequence ID" value="KAG4421290.1"/>
    <property type="molecule type" value="Genomic_DNA"/>
</dbReference>
<dbReference type="AlphaFoldDB" id="A0A8H7TGM4"/>
<dbReference type="OrthoDB" id="3555548at2759"/>
<keyword evidence="3" id="KW-1185">Reference proteome</keyword>
<accession>A0A8H7TGM4</accession>
<feature type="compositionally biased region" description="Basic and acidic residues" evidence="1">
    <location>
        <begin position="390"/>
        <end position="414"/>
    </location>
</feature>
<name>A0A8H7TGM4_9HELO</name>